<dbReference type="InterPro" id="IPR000209">
    <property type="entry name" value="Peptidase_S8/S53_dom"/>
</dbReference>
<dbReference type="AlphaFoldDB" id="A0A014N2S2"/>
<feature type="active site" description="Charge relay system" evidence="5">
    <location>
        <position position="107"/>
    </location>
</feature>
<keyword evidence="2 5" id="KW-0645">Protease</keyword>
<dbReference type="PROSITE" id="PS00137">
    <property type="entry name" value="SUBTILASE_HIS"/>
    <property type="match status" value="1"/>
</dbReference>
<feature type="compositionally biased region" description="Polar residues" evidence="7">
    <location>
        <begin position="314"/>
        <end position="325"/>
    </location>
</feature>
<evidence type="ECO:0000256" key="1">
    <source>
        <dbReference type="ARBA" id="ARBA00011073"/>
    </source>
</evidence>
<feature type="region of interest" description="Disordered" evidence="7">
    <location>
        <begin position="304"/>
        <end position="325"/>
    </location>
</feature>
<dbReference type="PANTHER" id="PTHR43806">
    <property type="entry name" value="PEPTIDASE S8"/>
    <property type="match status" value="1"/>
</dbReference>
<feature type="active site" description="Charge relay system" evidence="5">
    <location>
        <position position="267"/>
    </location>
</feature>
<accession>A0A014N2S2</accession>
<evidence type="ECO:0000256" key="5">
    <source>
        <dbReference type="PROSITE-ProRule" id="PRU01240"/>
    </source>
</evidence>
<dbReference type="InterPro" id="IPR022398">
    <property type="entry name" value="Peptidase_S8_His-AS"/>
</dbReference>
<dbReference type="PROSITE" id="PS00136">
    <property type="entry name" value="SUBTILASE_ASP"/>
    <property type="match status" value="1"/>
</dbReference>
<evidence type="ECO:0000256" key="7">
    <source>
        <dbReference type="SAM" id="MobiDB-lite"/>
    </source>
</evidence>
<dbReference type="GO" id="GO:0006508">
    <property type="term" value="P:proteolysis"/>
    <property type="evidence" value="ECO:0007669"/>
    <property type="project" value="UniProtKB-KW"/>
</dbReference>
<keyword evidence="3 5" id="KW-0378">Hydrolase</keyword>
<dbReference type="eggNOG" id="KOG1153">
    <property type="taxonomic scope" value="Eukaryota"/>
</dbReference>
<comment type="similarity">
    <text evidence="1 5 6">Belongs to the peptidase S8 family.</text>
</comment>
<feature type="signal peptide" evidence="8">
    <location>
        <begin position="1"/>
        <end position="16"/>
    </location>
</feature>
<sequence length="325" mass="34641">MKISILLAAFSCLVSAAPPAKPKTAAQSKAPWNLQAISHRSAPTRLNMFRNSDYLYTPWPKDKTLYAYVLDTGIRTTHQEFEGRAENFWTAFKTADNQDDFDDESGHGTHVAGIIAAKTYGVAKQARVLSVKVFGPNGQVLTSQAILGFTFAMNDIIKKGRQNSAVINYSGGRKFSMAWNTIVERAFNRPNGPILTITSAGNDAKDAAGASPACADEAITVGSIRSDWSVAPSSNFGCKVNILAPGGKILSLSNTSDVATKTLSGTSMAAPHVAALALNAMAVFGKSSKDVLEFLTQTATKDKVKGDLKGSPNLLANNNNPRQRA</sequence>
<dbReference type="PANTHER" id="PTHR43806:SF11">
    <property type="entry name" value="CEREVISIN-RELATED"/>
    <property type="match status" value="1"/>
</dbReference>
<dbReference type="InterPro" id="IPR015500">
    <property type="entry name" value="Peptidase_S8_subtilisin-rel"/>
</dbReference>
<protein>
    <submittedName>
        <fullName evidence="10">Peptidase S8 family protein</fullName>
    </submittedName>
</protein>
<keyword evidence="8" id="KW-0732">Signal</keyword>
<dbReference type="PROSITE" id="PS00138">
    <property type="entry name" value="SUBTILASE_SER"/>
    <property type="match status" value="1"/>
</dbReference>
<dbReference type="PROSITE" id="PS51892">
    <property type="entry name" value="SUBTILASE"/>
    <property type="match status" value="1"/>
</dbReference>
<dbReference type="SUPFAM" id="SSF52743">
    <property type="entry name" value="Subtilisin-like"/>
    <property type="match status" value="1"/>
</dbReference>
<evidence type="ECO:0000313" key="10">
    <source>
        <dbReference type="EMBL" id="EXU99955.1"/>
    </source>
</evidence>
<dbReference type="InterPro" id="IPR023828">
    <property type="entry name" value="Peptidase_S8_Ser-AS"/>
</dbReference>
<dbReference type="InterPro" id="IPR023827">
    <property type="entry name" value="Peptidase_S8_Asp-AS"/>
</dbReference>
<feature type="chain" id="PRO_5001472606" evidence="8">
    <location>
        <begin position="17"/>
        <end position="325"/>
    </location>
</feature>
<dbReference type="InterPro" id="IPR036852">
    <property type="entry name" value="Peptidase_S8/S53_dom_sf"/>
</dbReference>
<dbReference type="CDD" id="cd04077">
    <property type="entry name" value="Peptidases_S8_PCSK9_ProteinaseK_like"/>
    <property type="match status" value="1"/>
</dbReference>
<evidence type="ECO:0000256" key="3">
    <source>
        <dbReference type="ARBA" id="ARBA00022801"/>
    </source>
</evidence>
<organism evidence="10 11">
    <name type="scientific">Metarhizium robertsii</name>
    <dbReference type="NCBI Taxonomy" id="568076"/>
    <lineage>
        <taxon>Eukaryota</taxon>
        <taxon>Fungi</taxon>
        <taxon>Dikarya</taxon>
        <taxon>Ascomycota</taxon>
        <taxon>Pezizomycotina</taxon>
        <taxon>Sordariomycetes</taxon>
        <taxon>Hypocreomycetidae</taxon>
        <taxon>Hypocreales</taxon>
        <taxon>Clavicipitaceae</taxon>
        <taxon>Metarhizium</taxon>
    </lineage>
</organism>
<dbReference type="Gene3D" id="3.40.50.200">
    <property type="entry name" value="Peptidase S8/S53 domain"/>
    <property type="match status" value="1"/>
</dbReference>
<dbReference type="InterPro" id="IPR034193">
    <property type="entry name" value="PCSK9_ProteinaseK-like"/>
</dbReference>
<evidence type="ECO:0000256" key="4">
    <source>
        <dbReference type="ARBA" id="ARBA00022825"/>
    </source>
</evidence>
<evidence type="ECO:0000313" key="11">
    <source>
        <dbReference type="Proteomes" id="UP000030151"/>
    </source>
</evidence>
<comment type="caution">
    <text evidence="10">The sequence shown here is derived from an EMBL/GenBank/DDBJ whole genome shotgun (WGS) entry which is preliminary data.</text>
</comment>
<dbReference type="OrthoDB" id="206201at2759"/>
<proteinExistence type="inferred from homology"/>
<feature type="active site" description="Charge relay system" evidence="5">
    <location>
        <position position="71"/>
    </location>
</feature>
<dbReference type="PRINTS" id="PR00723">
    <property type="entry name" value="SUBTILISIN"/>
</dbReference>
<dbReference type="Proteomes" id="UP000030151">
    <property type="component" value="Unassembled WGS sequence"/>
</dbReference>
<evidence type="ECO:0000256" key="8">
    <source>
        <dbReference type="SAM" id="SignalP"/>
    </source>
</evidence>
<dbReference type="Pfam" id="PF00082">
    <property type="entry name" value="Peptidase_S8"/>
    <property type="match status" value="1"/>
</dbReference>
<evidence type="ECO:0000259" key="9">
    <source>
        <dbReference type="Pfam" id="PF00082"/>
    </source>
</evidence>
<reference evidence="10 11" key="1">
    <citation type="submission" date="2014-02" db="EMBL/GenBank/DDBJ databases">
        <title>The genome sequence of the entomopathogenic fungus Metarhizium robertsii ARSEF 2575.</title>
        <authorList>
            <person name="Giuliano Garisto Donzelli B."/>
            <person name="Roe B.A."/>
            <person name="Macmil S.L."/>
            <person name="Krasnoff S.B."/>
            <person name="Gibson D.M."/>
        </authorList>
    </citation>
    <scope>NUCLEOTIDE SEQUENCE [LARGE SCALE GENOMIC DNA]</scope>
    <source>
        <strain evidence="10 11">ARSEF 2575</strain>
    </source>
</reference>
<keyword evidence="4 5" id="KW-0720">Serine protease</keyword>
<evidence type="ECO:0000256" key="6">
    <source>
        <dbReference type="RuleBase" id="RU003355"/>
    </source>
</evidence>
<dbReference type="HOGENOM" id="CLU_011263_1_0_1"/>
<name>A0A014N2S2_9HYPO</name>
<dbReference type="InterPro" id="IPR050131">
    <property type="entry name" value="Peptidase_S8_subtilisin-like"/>
</dbReference>
<feature type="domain" description="Peptidase S8/S53" evidence="9">
    <location>
        <begin position="69"/>
        <end position="302"/>
    </location>
</feature>
<evidence type="ECO:0000256" key="2">
    <source>
        <dbReference type="ARBA" id="ARBA00022670"/>
    </source>
</evidence>
<gene>
    <name evidence="10" type="ORF">X797_007084</name>
</gene>
<dbReference type="GO" id="GO:0004252">
    <property type="term" value="F:serine-type endopeptidase activity"/>
    <property type="evidence" value="ECO:0007669"/>
    <property type="project" value="UniProtKB-UniRule"/>
</dbReference>
<dbReference type="EMBL" id="JELW01000016">
    <property type="protein sequence ID" value="EXU99955.1"/>
    <property type="molecule type" value="Genomic_DNA"/>
</dbReference>